<dbReference type="PANTHER" id="PTHR24252">
    <property type="entry name" value="ACROSIN-RELATED"/>
    <property type="match status" value="1"/>
</dbReference>
<feature type="non-terminal residue" evidence="3">
    <location>
        <position position="125"/>
    </location>
</feature>
<gene>
    <name evidence="3" type="ORF">F0L74_32905</name>
</gene>
<dbReference type="PROSITE" id="PS50240">
    <property type="entry name" value="TRYPSIN_DOM"/>
    <property type="match status" value="1"/>
</dbReference>
<dbReference type="InterPro" id="IPR001314">
    <property type="entry name" value="Peptidase_S1A"/>
</dbReference>
<dbReference type="SUPFAM" id="SSF50494">
    <property type="entry name" value="Trypsin-like serine proteases"/>
    <property type="match status" value="1"/>
</dbReference>
<dbReference type="Gene3D" id="2.40.10.10">
    <property type="entry name" value="Trypsin-like serine proteases"/>
    <property type="match status" value="2"/>
</dbReference>
<keyword evidence="3" id="KW-0378">Hydrolase</keyword>
<reference evidence="3 4" key="1">
    <citation type="submission" date="2019-09" db="EMBL/GenBank/DDBJ databases">
        <title>Chitinophaga ginsengihumi sp. nov., isolated from soil of ginseng rhizosphere.</title>
        <authorList>
            <person name="Lee J."/>
        </authorList>
    </citation>
    <scope>NUCLEOTIDE SEQUENCE [LARGE SCALE GENOMIC DNA]</scope>
    <source>
        <strain evidence="3 4">BN140078</strain>
    </source>
</reference>
<protein>
    <submittedName>
        <fullName evidence="3">Trypsin-like serine protease</fullName>
    </submittedName>
</protein>
<evidence type="ECO:0000313" key="4">
    <source>
        <dbReference type="Proteomes" id="UP000324611"/>
    </source>
</evidence>
<dbReference type="InterPro" id="IPR009003">
    <property type="entry name" value="Peptidase_S1_PA"/>
</dbReference>
<keyword evidence="1" id="KW-1015">Disulfide bond</keyword>
<dbReference type="AlphaFoldDB" id="A0A5B2VDP7"/>
<dbReference type="GO" id="GO:0004252">
    <property type="term" value="F:serine-type endopeptidase activity"/>
    <property type="evidence" value="ECO:0007669"/>
    <property type="project" value="InterPro"/>
</dbReference>
<evidence type="ECO:0000256" key="1">
    <source>
        <dbReference type="ARBA" id="ARBA00023157"/>
    </source>
</evidence>
<name>A0A5B2VDP7_9BACT</name>
<dbReference type="PROSITE" id="PS00134">
    <property type="entry name" value="TRYPSIN_HIS"/>
    <property type="match status" value="1"/>
</dbReference>
<dbReference type="PANTHER" id="PTHR24252:SF7">
    <property type="entry name" value="HYALIN"/>
    <property type="match status" value="1"/>
</dbReference>
<dbReference type="InterPro" id="IPR001254">
    <property type="entry name" value="Trypsin_dom"/>
</dbReference>
<feature type="domain" description="Peptidase S1" evidence="2">
    <location>
        <begin position="1"/>
        <end position="125"/>
    </location>
</feature>
<feature type="non-terminal residue" evidence="3">
    <location>
        <position position="1"/>
    </location>
</feature>
<dbReference type="GO" id="GO:0006508">
    <property type="term" value="P:proteolysis"/>
    <property type="evidence" value="ECO:0007669"/>
    <property type="project" value="UniProtKB-KW"/>
</dbReference>
<keyword evidence="3" id="KW-0645">Protease</keyword>
<accession>A0A5B2VDP7</accession>
<evidence type="ECO:0000259" key="2">
    <source>
        <dbReference type="PROSITE" id="PS50240"/>
    </source>
</evidence>
<proteinExistence type="predicted"/>
<dbReference type="Pfam" id="PF00089">
    <property type="entry name" value="Trypsin"/>
    <property type="match status" value="1"/>
</dbReference>
<dbReference type="FunFam" id="2.40.10.10:FF:000068">
    <property type="entry name" value="transmembrane protease serine 2"/>
    <property type="match status" value="1"/>
</dbReference>
<dbReference type="SMART" id="SM00020">
    <property type="entry name" value="Tryp_SPc"/>
    <property type="match status" value="1"/>
</dbReference>
<reference evidence="3 4" key="2">
    <citation type="submission" date="2019-09" db="EMBL/GenBank/DDBJ databases">
        <authorList>
            <person name="Jin C."/>
        </authorList>
    </citation>
    <scope>NUCLEOTIDE SEQUENCE [LARGE SCALE GENOMIC DNA]</scope>
    <source>
        <strain evidence="3 4">BN140078</strain>
    </source>
</reference>
<dbReference type="EMBL" id="VUOC01000074">
    <property type="protein sequence ID" value="KAA2236542.1"/>
    <property type="molecule type" value="Genomic_DNA"/>
</dbReference>
<dbReference type="Proteomes" id="UP000324611">
    <property type="component" value="Unassembled WGS sequence"/>
</dbReference>
<dbReference type="InterPro" id="IPR043504">
    <property type="entry name" value="Peptidase_S1_PA_chymotrypsin"/>
</dbReference>
<sequence length="125" mass="12857">VNGQPRTGVCGASLVTTNRLLTAAHCWFDGTNQGTSVTVVLGSVTLFSGGTRVETSSIVMHPNWSPTTIRNDVAVIYLPSPVTLSDTINTIALPSGQELQENFVGSSAVASGFGLTSSSGSITTN</sequence>
<keyword evidence="4" id="KW-1185">Reference proteome</keyword>
<organism evidence="3 4">
    <name type="scientific">Chitinophaga agrisoli</name>
    <dbReference type="NCBI Taxonomy" id="2607653"/>
    <lineage>
        <taxon>Bacteria</taxon>
        <taxon>Pseudomonadati</taxon>
        <taxon>Bacteroidota</taxon>
        <taxon>Chitinophagia</taxon>
        <taxon>Chitinophagales</taxon>
        <taxon>Chitinophagaceae</taxon>
        <taxon>Chitinophaga</taxon>
    </lineage>
</organism>
<dbReference type="InterPro" id="IPR018114">
    <property type="entry name" value="TRYPSIN_HIS"/>
</dbReference>
<dbReference type="PRINTS" id="PR00722">
    <property type="entry name" value="CHYMOTRYPSIN"/>
</dbReference>
<comment type="caution">
    <text evidence="3">The sequence shown here is derived from an EMBL/GenBank/DDBJ whole genome shotgun (WGS) entry which is preliminary data.</text>
</comment>
<evidence type="ECO:0000313" key="3">
    <source>
        <dbReference type="EMBL" id="KAA2236542.1"/>
    </source>
</evidence>